<dbReference type="NCBIfam" id="NF041000">
    <property type="entry name" value="ATPase_ComGA"/>
    <property type="match status" value="1"/>
</dbReference>
<dbReference type="Pfam" id="PF00437">
    <property type="entry name" value="T2SSE"/>
    <property type="match status" value="1"/>
</dbReference>
<dbReference type="PANTHER" id="PTHR30258:SF2">
    <property type="entry name" value="COMG OPERON PROTEIN 1"/>
    <property type="match status" value="1"/>
</dbReference>
<sequence length="330" mass="37143">MKEKVDEIISAGIKSQASDIHFVPSAERVFLKMRIEGVMESISTLDLATYEKILAYLKFVSQLNVSERKSSQSGMLQVTHEDTLYHIRISTLPQSVGSEATVLRLLKAEFSARPMLDNELLFQMMKLSHGLILITGPTGSGKSTLMYHLLAYARDKLQKQIITIEDPVEQTLHETIQVNVNEKAGITYRSSFKAILRCDPDIIMIGEIRDEETAKQVINAALSGHLVLSTLHANNCTGAVERLLEMGNNPSEIKQAVQLITNQRLIKMHSGRELLLEMLNQQQVEDYLSEKAVTHFSPIAEQLETLYHSQQITLAELEKHRVVHKSLKTV</sequence>
<reference evidence="5 6" key="1">
    <citation type="submission" date="2019-01" db="EMBL/GenBank/DDBJ databases">
        <title>Draft genome sequences of the type strains of six Macrococcus species.</title>
        <authorList>
            <person name="Mazhar S."/>
            <person name="Altermann E."/>
            <person name="Hill C."/>
            <person name="Mcauliffe O."/>
        </authorList>
    </citation>
    <scope>NUCLEOTIDE SEQUENCE [LARGE SCALE GENOMIC DNA]</scope>
    <source>
        <strain evidence="5 6">ATCC 51825</strain>
    </source>
</reference>
<protein>
    <submittedName>
        <fullName evidence="5">Type II/IV secretion system protein</fullName>
    </submittedName>
</protein>
<dbReference type="Gene3D" id="3.30.450.90">
    <property type="match status" value="1"/>
</dbReference>
<accession>A0A4R6C306</accession>
<gene>
    <name evidence="5" type="ORF">ERX55_01110</name>
</gene>
<dbReference type="GO" id="GO:0016887">
    <property type="term" value="F:ATP hydrolysis activity"/>
    <property type="evidence" value="ECO:0007669"/>
    <property type="project" value="TreeGrafter"/>
</dbReference>
<evidence type="ECO:0000256" key="2">
    <source>
        <dbReference type="ARBA" id="ARBA00022741"/>
    </source>
</evidence>
<evidence type="ECO:0000259" key="4">
    <source>
        <dbReference type="PROSITE" id="PS00662"/>
    </source>
</evidence>
<dbReference type="InterPro" id="IPR027417">
    <property type="entry name" value="P-loop_NTPase"/>
</dbReference>
<comment type="similarity">
    <text evidence="1">Belongs to the GSP E family.</text>
</comment>
<name>A0A4R6C306_9STAP</name>
<dbReference type="GO" id="GO:0005886">
    <property type="term" value="C:plasma membrane"/>
    <property type="evidence" value="ECO:0007669"/>
    <property type="project" value="TreeGrafter"/>
</dbReference>
<keyword evidence="3" id="KW-0067">ATP-binding</keyword>
<dbReference type="SUPFAM" id="SSF52540">
    <property type="entry name" value="P-loop containing nucleoside triphosphate hydrolases"/>
    <property type="match status" value="1"/>
</dbReference>
<dbReference type="Proteomes" id="UP000294843">
    <property type="component" value="Unassembled WGS sequence"/>
</dbReference>
<proteinExistence type="inferred from homology"/>
<dbReference type="CDD" id="cd01129">
    <property type="entry name" value="PulE-GspE-like"/>
    <property type="match status" value="1"/>
</dbReference>
<dbReference type="GO" id="GO:0005524">
    <property type="term" value="F:ATP binding"/>
    <property type="evidence" value="ECO:0007669"/>
    <property type="project" value="UniProtKB-KW"/>
</dbReference>
<evidence type="ECO:0000313" key="6">
    <source>
        <dbReference type="Proteomes" id="UP000294843"/>
    </source>
</evidence>
<dbReference type="PANTHER" id="PTHR30258">
    <property type="entry name" value="TYPE II SECRETION SYSTEM PROTEIN GSPE-RELATED"/>
    <property type="match status" value="1"/>
</dbReference>
<dbReference type="InterPro" id="IPR047667">
    <property type="entry name" value="ATPase_ComGA"/>
</dbReference>
<dbReference type="PROSITE" id="PS00662">
    <property type="entry name" value="T2SP_E"/>
    <property type="match status" value="1"/>
</dbReference>
<organism evidence="5 6">
    <name type="scientific">Macrococcus bovicus</name>
    <dbReference type="NCBI Taxonomy" id="69968"/>
    <lineage>
        <taxon>Bacteria</taxon>
        <taxon>Bacillati</taxon>
        <taxon>Bacillota</taxon>
        <taxon>Bacilli</taxon>
        <taxon>Bacillales</taxon>
        <taxon>Staphylococcaceae</taxon>
        <taxon>Macrococcus</taxon>
    </lineage>
</organism>
<dbReference type="OrthoDB" id="9808272at2"/>
<evidence type="ECO:0000256" key="1">
    <source>
        <dbReference type="ARBA" id="ARBA00006611"/>
    </source>
</evidence>
<feature type="domain" description="Bacterial type II secretion system protein E" evidence="4">
    <location>
        <begin position="196"/>
        <end position="210"/>
    </location>
</feature>
<evidence type="ECO:0000313" key="5">
    <source>
        <dbReference type="EMBL" id="TDM15533.1"/>
    </source>
</evidence>
<keyword evidence="2" id="KW-0547">Nucleotide-binding</keyword>
<evidence type="ECO:0000256" key="3">
    <source>
        <dbReference type="ARBA" id="ARBA00022840"/>
    </source>
</evidence>
<keyword evidence="6" id="KW-1185">Reference proteome</keyword>
<dbReference type="EMBL" id="SCWF01000001">
    <property type="protein sequence ID" value="TDM15533.1"/>
    <property type="molecule type" value="Genomic_DNA"/>
</dbReference>
<dbReference type="Gene3D" id="3.40.50.300">
    <property type="entry name" value="P-loop containing nucleotide triphosphate hydrolases"/>
    <property type="match status" value="1"/>
</dbReference>
<dbReference type="AlphaFoldDB" id="A0A4R6C306"/>
<comment type="caution">
    <text evidence="5">The sequence shown here is derived from an EMBL/GenBank/DDBJ whole genome shotgun (WGS) entry which is preliminary data.</text>
</comment>
<dbReference type="RefSeq" id="WP_133450740.1">
    <property type="nucleotide sequence ID" value="NZ_CP128470.1"/>
</dbReference>
<dbReference type="InterPro" id="IPR001482">
    <property type="entry name" value="T2SS/T4SS_dom"/>
</dbReference>